<evidence type="ECO:0000313" key="2">
    <source>
        <dbReference type="EMBL" id="GMH13881.1"/>
    </source>
</evidence>
<name>A0AAD3SP03_NEPGR</name>
<evidence type="ECO:0000256" key="1">
    <source>
        <dbReference type="SAM" id="SignalP"/>
    </source>
</evidence>
<keyword evidence="3" id="KW-1185">Reference proteome</keyword>
<organism evidence="2 3">
    <name type="scientific">Nepenthes gracilis</name>
    <name type="common">Slender pitcher plant</name>
    <dbReference type="NCBI Taxonomy" id="150966"/>
    <lineage>
        <taxon>Eukaryota</taxon>
        <taxon>Viridiplantae</taxon>
        <taxon>Streptophyta</taxon>
        <taxon>Embryophyta</taxon>
        <taxon>Tracheophyta</taxon>
        <taxon>Spermatophyta</taxon>
        <taxon>Magnoliopsida</taxon>
        <taxon>eudicotyledons</taxon>
        <taxon>Gunneridae</taxon>
        <taxon>Pentapetalae</taxon>
        <taxon>Caryophyllales</taxon>
        <taxon>Nepenthaceae</taxon>
        <taxon>Nepenthes</taxon>
    </lineage>
</organism>
<gene>
    <name evidence="2" type="ORF">Nepgr_015722</name>
</gene>
<protein>
    <submittedName>
        <fullName evidence="2">Uncharacterized protein</fullName>
    </submittedName>
</protein>
<evidence type="ECO:0000313" key="3">
    <source>
        <dbReference type="Proteomes" id="UP001279734"/>
    </source>
</evidence>
<reference evidence="2" key="1">
    <citation type="submission" date="2023-05" db="EMBL/GenBank/DDBJ databases">
        <title>Nepenthes gracilis genome sequencing.</title>
        <authorList>
            <person name="Fukushima K."/>
        </authorList>
    </citation>
    <scope>NUCLEOTIDE SEQUENCE</scope>
    <source>
        <strain evidence="2">SING2019-196</strain>
    </source>
</reference>
<comment type="caution">
    <text evidence="2">The sequence shown here is derived from an EMBL/GenBank/DDBJ whole genome shotgun (WGS) entry which is preliminary data.</text>
</comment>
<feature type="signal peptide" evidence="1">
    <location>
        <begin position="1"/>
        <end position="15"/>
    </location>
</feature>
<dbReference type="Proteomes" id="UP001279734">
    <property type="component" value="Unassembled WGS sequence"/>
</dbReference>
<dbReference type="EMBL" id="BSYO01000013">
    <property type="protein sequence ID" value="GMH13881.1"/>
    <property type="molecule type" value="Genomic_DNA"/>
</dbReference>
<feature type="chain" id="PRO_5041927120" evidence="1">
    <location>
        <begin position="16"/>
        <end position="98"/>
    </location>
</feature>
<dbReference type="AlphaFoldDB" id="A0AAD3SP03"/>
<sequence>MLVASFPTLISFLLASCVIPPSPLTVQPVSTSSELIALVTAFLVAPVWAKFLEPSISDASTPGESAKVVLLESTASIPFMHVEAAMVMYLGSSTLQHF</sequence>
<accession>A0AAD3SP03</accession>
<proteinExistence type="predicted"/>
<keyword evidence="1" id="KW-0732">Signal</keyword>